<gene>
    <name evidence="1" type="ORF">BJ138DRAFT_1113379</name>
</gene>
<organism evidence="1 2">
    <name type="scientific">Hygrophoropsis aurantiaca</name>
    <dbReference type="NCBI Taxonomy" id="72124"/>
    <lineage>
        <taxon>Eukaryota</taxon>
        <taxon>Fungi</taxon>
        <taxon>Dikarya</taxon>
        <taxon>Basidiomycota</taxon>
        <taxon>Agaricomycotina</taxon>
        <taxon>Agaricomycetes</taxon>
        <taxon>Agaricomycetidae</taxon>
        <taxon>Boletales</taxon>
        <taxon>Coniophorineae</taxon>
        <taxon>Hygrophoropsidaceae</taxon>
        <taxon>Hygrophoropsis</taxon>
    </lineage>
</organism>
<evidence type="ECO:0000313" key="2">
    <source>
        <dbReference type="Proteomes" id="UP000790377"/>
    </source>
</evidence>
<keyword evidence="2" id="KW-1185">Reference proteome</keyword>
<protein>
    <submittedName>
        <fullName evidence="1">Ctr copper transporter</fullName>
    </submittedName>
</protein>
<comment type="caution">
    <text evidence="1">The sequence shown here is derived from an EMBL/GenBank/DDBJ whole genome shotgun (WGS) entry which is preliminary data.</text>
</comment>
<name>A0ACB8ADD0_9AGAM</name>
<accession>A0ACB8ADD0</accession>
<proteinExistence type="predicted"/>
<evidence type="ECO:0000313" key="1">
    <source>
        <dbReference type="EMBL" id="KAH7911216.1"/>
    </source>
</evidence>
<dbReference type="EMBL" id="MU267685">
    <property type="protein sequence ID" value="KAH7911216.1"/>
    <property type="molecule type" value="Genomic_DNA"/>
</dbReference>
<dbReference type="Proteomes" id="UP000790377">
    <property type="component" value="Unassembled WGS sequence"/>
</dbReference>
<reference evidence="1" key="1">
    <citation type="journal article" date="2021" name="New Phytol.">
        <title>Evolutionary innovations through gain and loss of genes in the ectomycorrhizal Boletales.</title>
        <authorList>
            <person name="Wu G."/>
            <person name="Miyauchi S."/>
            <person name="Morin E."/>
            <person name="Kuo A."/>
            <person name="Drula E."/>
            <person name="Varga T."/>
            <person name="Kohler A."/>
            <person name="Feng B."/>
            <person name="Cao Y."/>
            <person name="Lipzen A."/>
            <person name="Daum C."/>
            <person name="Hundley H."/>
            <person name="Pangilinan J."/>
            <person name="Johnson J."/>
            <person name="Barry K."/>
            <person name="LaButti K."/>
            <person name="Ng V."/>
            <person name="Ahrendt S."/>
            <person name="Min B."/>
            <person name="Choi I.G."/>
            <person name="Park H."/>
            <person name="Plett J.M."/>
            <person name="Magnuson J."/>
            <person name="Spatafora J.W."/>
            <person name="Nagy L.G."/>
            <person name="Henrissat B."/>
            <person name="Grigoriev I.V."/>
            <person name="Yang Z.L."/>
            <person name="Xu J."/>
            <person name="Martin F.M."/>
        </authorList>
    </citation>
    <scope>NUCLEOTIDE SEQUENCE</scope>
    <source>
        <strain evidence="1">ATCC 28755</strain>
    </source>
</reference>
<sequence>MDMGSGNNGTDMSMMMTNMIPWLHFSGGDYLIFKAWKPSSHGAIAGACIALFAFSVLERWISAWRRTKEQALGLILEKESGASASARNANVDEKTNGPSSAIETIEEARPSRASTVRVLTNLRAVPPFIPSHDIPRGIYQGVQSFFSYALMLAVMTFQAAYIISIILGLAAGEILFGRIGRAQLTL</sequence>